<evidence type="ECO:0000259" key="5">
    <source>
        <dbReference type="PROSITE" id="PS50850"/>
    </source>
</evidence>
<dbReference type="AlphaFoldDB" id="A0A840I0W4"/>
<dbReference type="PANTHER" id="PTHR23521:SF3">
    <property type="entry name" value="MFS TRANSPORTER"/>
    <property type="match status" value="1"/>
</dbReference>
<keyword evidence="1 4" id="KW-0812">Transmembrane</keyword>
<dbReference type="EMBL" id="JACHOB010000001">
    <property type="protein sequence ID" value="MBB4658469.1"/>
    <property type="molecule type" value="Genomic_DNA"/>
</dbReference>
<feature type="transmembrane region" description="Helical" evidence="4">
    <location>
        <begin position="322"/>
        <end position="343"/>
    </location>
</feature>
<name>A0A840I0W4_9PROT</name>
<dbReference type="GO" id="GO:0022857">
    <property type="term" value="F:transmembrane transporter activity"/>
    <property type="evidence" value="ECO:0007669"/>
    <property type="project" value="InterPro"/>
</dbReference>
<comment type="caution">
    <text evidence="6">The sequence shown here is derived from an EMBL/GenBank/DDBJ whole genome shotgun (WGS) entry which is preliminary data.</text>
</comment>
<dbReference type="PANTHER" id="PTHR23521">
    <property type="entry name" value="TRANSPORTER MFS SUPERFAMILY"/>
    <property type="match status" value="1"/>
</dbReference>
<evidence type="ECO:0000256" key="2">
    <source>
        <dbReference type="ARBA" id="ARBA00022989"/>
    </source>
</evidence>
<evidence type="ECO:0000313" key="6">
    <source>
        <dbReference type="EMBL" id="MBB4658469.1"/>
    </source>
</evidence>
<evidence type="ECO:0000256" key="4">
    <source>
        <dbReference type="SAM" id="Phobius"/>
    </source>
</evidence>
<dbReference type="PROSITE" id="PS50850">
    <property type="entry name" value="MFS"/>
    <property type="match status" value="1"/>
</dbReference>
<feature type="transmembrane region" description="Helical" evidence="4">
    <location>
        <begin position="38"/>
        <end position="60"/>
    </location>
</feature>
<feature type="transmembrane region" description="Helical" evidence="4">
    <location>
        <begin position="289"/>
        <end position="310"/>
    </location>
</feature>
<dbReference type="SUPFAM" id="SSF103473">
    <property type="entry name" value="MFS general substrate transporter"/>
    <property type="match status" value="1"/>
</dbReference>
<feature type="transmembrane region" description="Helical" evidence="4">
    <location>
        <begin position="264"/>
        <end position="283"/>
    </location>
</feature>
<dbReference type="InterPro" id="IPR036259">
    <property type="entry name" value="MFS_trans_sf"/>
</dbReference>
<gene>
    <name evidence="6" type="ORF">GGQ59_000969</name>
</gene>
<protein>
    <submittedName>
        <fullName evidence="6">MFS family permease</fullName>
    </submittedName>
</protein>
<feature type="transmembrane region" description="Helical" evidence="4">
    <location>
        <begin position="198"/>
        <end position="217"/>
    </location>
</feature>
<evidence type="ECO:0000313" key="7">
    <source>
        <dbReference type="Proteomes" id="UP000563524"/>
    </source>
</evidence>
<sequence length="409" mass="42874">MRLVMSLWPLLLSGGLLLGCNGLQSTLLAVRGGIEGFPVTVIGMFLSAYYVGLVLGCRFAPAFVRDVGHVRSFTAFASIASAATLAHAIVVEPVFWLALRVLTGFSFAAMQMVLEAWLNERSTNATRGRVLSAYRITDFSFVTAMQASLTLFDPQSFVVFSLLSVAISLALVPVALTRVEAPPPPVSTRLHLGRLWRVSPVAFAGAAMVGLAASSYWSMGPVFVRSLGYAGTAAGPFVASIILGGALAQWPVGWLSDRFDRRAVLMSCAVGAAGAAVCLPLAGTVSFHALLGAGAVFGVFAMPCFGLTVAHANDHADPGEALSVNGGLLLLYGVAAIAGASVAPQAMRLLGPAGLFWWVASVYVVLVFFCAVRMTRRTAPAATAPYVPVPRTTPTAFALDPRVPDQSPR</sequence>
<dbReference type="CDD" id="cd17477">
    <property type="entry name" value="MFS_YcaD_like"/>
    <property type="match status" value="1"/>
</dbReference>
<dbReference type="InterPro" id="IPR011701">
    <property type="entry name" value="MFS"/>
</dbReference>
<evidence type="ECO:0000256" key="1">
    <source>
        <dbReference type="ARBA" id="ARBA00022692"/>
    </source>
</evidence>
<dbReference type="GO" id="GO:0005886">
    <property type="term" value="C:plasma membrane"/>
    <property type="evidence" value="ECO:0007669"/>
    <property type="project" value="TreeGrafter"/>
</dbReference>
<proteinExistence type="predicted"/>
<feature type="transmembrane region" description="Helical" evidence="4">
    <location>
        <begin position="72"/>
        <end position="91"/>
    </location>
</feature>
<keyword evidence="3 4" id="KW-0472">Membrane</keyword>
<feature type="domain" description="Major facilitator superfamily (MFS) profile" evidence="5">
    <location>
        <begin position="198"/>
        <end position="409"/>
    </location>
</feature>
<organism evidence="6 7">
    <name type="scientific">Parvularcula dongshanensis</name>
    <dbReference type="NCBI Taxonomy" id="1173995"/>
    <lineage>
        <taxon>Bacteria</taxon>
        <taxon>Pseudomonadati</taxon>
        <taxon>Pseudomonadota</taxon>
        <taxon>Alphaproteobacteria</taxon>
        <taxon>Parvularculales</taxon>
        <taxon>Parvularculaceae</taxon>
        <taxon>Parvularcula</taxon>
    </lineage>
</organism>
<dbReference type="InterPro" id="IPR020846">
    <property type="entry name" value="MFS_dom"/>
</dbReference>
<evidence type="ECO:0000256" key="3">
    <source>
        <dbReference type="ARBA" id="ARBA00023136"/>
    </source>
</evidence>
<feature type="transmembrane region" description="Helical" evidence="4">
    <location>
        <begin position="157"/>
        <end position="177"/>
    </location>
</feature>
<feature type="transmembrane region" description="Helical" evidence="4">
    <location>
        <begin position="229"/>
        <end position="252"/>
    </location>
</feature>
<dbReference type="InterPro" id="IPR047200">
    <property type="entry name" value="MFS_YcaD-like"/>
</dbReference>
<dbReference type="Pfam" id="PF07690">
    <property type="entry name" value="MFS_1"/>
    <property type="match status" value="1"/>
</dbReference>
<dbReference type="PROSITE" id="PS51257">
    <property type="entry name" value="PROKAR_LIPOPROTEIN"/>
    <property type="match status" value="1"/>
</dbReference>
<dbReference type="Gene3D" id="1.20.1250.20">
    <property type="entry name" value="MFS general substrate transporter like domains"/>
    <property type="match status" value="2"/>
</dbReference>
<feature type="transmembrane region" description="Helical" evidence="4">
    <location>
        <begin position="355"/>
        <end position="372"/>
    </location>
</feature>
<dbReference type="Proteomes" id="UP000563524">
    <property type="component" value="Unassembled WGS sequence"/>
</dbReference>
<keyword evidence="2 4" id="KW-1133">Transmembrane helix</keyword>
<keyword evidence="7" id="KW-1185">Reference proteome</keyword>
<feature type="transmembrane region" description="Helical" evidence="4">
    <location>
        <begin position="130"/>
        <end position="151"/>
    </location>
</feature>
<accession>A0A840I0W4</accession>
<feature type="transmembrane region" description="Helical" evidence="4">
    <location>
        <begin position="97"/>
        <end position="118"/>
    </location>
</feature>
<reference evidence="6 7" key="1">
    <citation type="submission" date="2020-08" db="EMBL/GenBank/DDBJ databases">
        <title>Genomic Encyclopedia of Type Strains, Phase IV (KMG-IV): sequencing the most valuable type-strain genomes for metagenomic binning, comparative biology and taxonomic classification.</title>
        <authorList>
            <person name="Goeker M."/>
        </authorList>
    </citation>
    <scope>NUCLEOTIDE SEQUENCE [LARGE SCALE GENOMIC DNA]</scope>
    <source>
        <strain evidence="6 7">DSM 102850</strain>
    </source>
</reference>